<sequence length="324" mass="35370">MREFLAKVPIPTGGVALGLAALGILLKQFSMAAYIACGISAALMLSLLLGRLFVDASSVRKDFDNPILASVSATFLMALMQLTTYVAPFAYVPALLVWSVAVLLHAVLIVWFTMRHLMQFQLKNVYPTYFICYVGIVVASVSSPTYGLETLGQFIFWFGFVAYIALLVLVTARYIKHPVEEGARPLFCIYTAPMSLSLAGYLAVEPTPNAAFVCALAVLAQVLLVVVLARLPHFLRLKFYPSYAAMTFPFVITATALDRTLTLLANSGAAFPAVLHLLAYAEVVLACVMVLYVFVRYIAEFVRVARYEIAHKPVSAASALDCVE</sequence>
<proteinExistence type="predicted"/>
<dbReference type="InterPro" id="IPR052951">
    <property type="entry name" value="Tellurite_res_ion_channel"/>
</dbReference>
<dbReference type="InParanoid" id="K0YMK0"/>
<dbReference type="AlphaFoldDB" id="K0YMK0"/>
<gene>
    <name evidence="6" type="ORF">HMPREF9451_00295</name>
</gene>
<dbReference type="GO" id="GO:0005886">
    <property type="term" value="C:plasma membrane"/>
    <property type="evidence" value="ECO:0007669"/>
    <property type="project" value="TreeGrafter"/>
</dbReference>
<feature type="transmembrane region" description="Helical" evidence="5">
    <location>
        <begin position="66"/>
        <end position="83"/>
    </location>
</feature>
<evidence type="ECO:0000313" key="6">
    <source>
        <dbReference type="EMBL" id="EJZ84691.1"/>
    </source>
</evidence>
<keyword evidence="7" id="KW-1185">Reference proteome</keyword>
<comment type="subcellular location">
    <subcellularLocation>
        <location evidence="1">Membrane</location>
        <topology evidence="1">Multi-pass membrane protein</topology>
    </subcellularLocation>
</comment>
<dbReference type="Proteomes" id="UP000006069">
    <property type="component" value="Unassembled WGS sequence"/>
</dbReference>
<dbReference type="Gene3D" id="1.50.10.150">
    <property type="entry name" value="Voltage-dependent anion channel"/>
    <property type="match status" value="1"/>
</dbReference>
<dbReference type="PANTHER" id="PTHR37955:SF1">
    <property type="entry name" value="DEP DOMAIN-CONTAINING PROTEIN"/>
    <property type="match status" value="1"/>
</dbReference>
<feature type="transmembrane region" description="Helical" evidence="5">
    <location>
        <begin position="7"/>
        <end position="26"/>
    </location>
</feature>
<evidence type="ECO:0000256" key="1">
    <source>
        <dbReference type="ARBA" id="ARBA00004141"/>
    </source>
</evidence>
<dbReference type="InterPro" id="IPR004695">
    <property type="entry name" value="SLAC1/Mae1/Ssu1/TehA"/>
</dbReference>
<dbReference type="Pfam" id="PF03595">
    <property type="entry name" value="SLAC1"/>
    <property type="match status" value="1"/>
</dbReference>
<dbReference type="PATRIC" id="fig|742818.3.peg.329"/>
<keyword evidence="2 5" id="KW-0812">Transmembrane</keyword>
<feature type="transmembrane region" description="Helical" evidence="5">
    <location>
        <begin position="240"/>
        <end position="257"/>
    </location>
</feature>
<evidence type="ECO:0000256" key="5">
    <source>
        <dbReference type="SAM" id="Phobius"/>
    </source>
</evidence>
<protein>
    <recommendedName>
        <fullName evidence="8">C4-dicarboxylate transporter/malic acid transporter</fullName>
    </recommendedName>
</protein>
<feature type="transmembrane region" description="Helical" evidence="5">
    <location>
        <begin position="32"/>
        <end position="54"/>
    </location>
</feature>
<reference evidence="6 7" key="1">
    <citation type="submission" date="2012-08" db="EMBL/GenBank/DDBJ databases">
        <title>The Genome Sequence of Slackia piriformis YIT 12062.</title>
        <authorList>
            <consortium name="The Broad Institute Genome Sequencing Platform"/>
            <person name="Earl A."/>
            <person name="Ward D."/>
            <person name="Feldgarden M."/>
            <person name="Gevers D."/>
            <person name="Morotomi M."/>
            <person name="Walker B."/>
            <person name="Young S.K."/>
            <person name="Zeng Q."/>
            <person name="Gargeya S."/>
            <person name="Fitzgerald M."/>
            <person name="Haas B."/>
            <person name="Abouelleil A."/>
            <person name="Alvarado L."/>
            <person name="Arachchi H.M."/>
            <person name="Berlin A.M."/>
            <person name="Chapman S.B."/>
            <person name="Goldberg J."/>
            <person name="Griggs A."/>
            <person name="Gujja S."/>
            <person name="Hansen M."/>
            <person name="Howarth C."/>
            <person name="Imamovic A."/>
            <person name="Larimer J."/>
            <person name="McCowen C."/>
            <person name="Montmayeur A."/>
            <person name="Murphy C."/>
            <person name="Neiman D."/>
            <person name="Pearson M."/>
            <person name="Priest M."/>
            <person name="Roberts A."/>
            <person name="Saif S."/>
            <person name="Shea T."/>
            <person name="Sisk P."/>
            <person name="Sykes S."/>
            <person name="Wortman J."/>
            <person name="Nusbaum C."/>
            <person name="Birren B."/>
        </authorList>
    </citation>
    <scope>NUCLEOTIDE SEQUENCE [LARGE SCALE GENOMIC DNA]</scope>
    <source>
        <strain evidence="6 7">YIT 12062</strain>
    </source>
</reference>
<feature type="transmembrane region" description="Helical" evidence="5">
    <location>
        <begin position="187"/>
        <end position="204"/>
    </location>
</feature>
<evidence type="ECO:0008006" key="8">
    <source>
        <dbReference type="Google" id="ProtNLM"/>
    </source>
</evidence>
<dbReference type="PANTHER" id="PTHR37955">
    <property type="entry name" value="TELLURITE RESISTANCE PROTEIN TEHA"/>
    <property type="match status" value="1"/>
</dbReference>
<dbReference type="RefSeq" id="WP_009138531.1">
    <property type="nucleotide sequence ID" value="NZ_JH815198.1"/>
</dbReference>
<evidence type="ECO:0000256" key="4">
    <source>
        <dbReference type="ARBA" id="ARBA00023136"/>
    </source>
</evidence>
<feature type="transmembrane region" description="Helical" evidence="5">
    <location>
        <begin position="210"/>
        <end position="228"/>
    </location>
</feature>
<feature type="transmembrane region" description="Helical" evidence="5">
    <location>
        <begin position="277"/>
        <end position="299"/>
    </location>
</feature>
<name>K0YMK0_9ACTN</name>
<dbReference type="CDD" id="cd09325">
    <property type="entry name" value="TDT_C4-dicarb_trans"/>
    <property type="match status" value="1"/>
</dbReference>
<accession>K0YMK0</accession>
<dbReference type="GO" id="GO:0046583">
    <property type="term" value="F:monoatomic cation efflux transmembrane transporter activity"/>
    <property type="evidence" value="ECO:0007669"/>
    <property type="project" value="TreeGrafter"/>
</dbReference>
<comment type="caution">
    <text evidence="6">The sequence shown here is derived from an EMBL/GenBank/DDBJ whole genome shotgun (WGS) entry which is preliminary data.</text>
</comment>
<evidence type="ECO:0000256" key="3">
    <source>
        <dbReference type="ARBA" id="ARBA00022989"/>
    </source>
</evidence>
<evidence type="ECO:0000313" key="7">
    <source>
        <dbReference type="Proteomes" id="UP000006069"/>
    </source>
</evidence>
<organism evidence="6 7">
    <name type="scientific">Slackia piriformis YIT 12062</name>
    <dbReference type="NCBI Taxonomy" id="742818"/>
    <lineage>
        <taxon>Bacteria</taxon>
        <taxon>Bacillati</taxon>
        <taxon>Actinomycetota</taxon>
        <taxon>Coriobacteriia</taxon>
        <taxon>Eggerthellales</taxon>
        <taxon>Eggerthellaceae</taxon>
        <taxon>Slackia</taxon>
    </lineage>
</organism>
<dbReference type="HOGENOM" id="CLU_075737_1_0_11"/>
<feature type="transmembrane region" description="Helical" evidence="5">
    <location>
        <begin position="124"/>
        <end position="142"/>
    </location>
</feature>
<dbReference type="eggNOG" id="COG1275">
    <property type="taxonomic scope" value="Bacteria"/>
</dbReference>
<dbReference type="OrthoDB" id="309023at2"/>
<evidence type="ECO:0000256" key="2">
    <source>
        <dbReference type="ARBA" id="ARBA00022692"/>
    </source>
</evidence>
<keyword evidence="3 5" id="KW-1133">Transmembrane helix</keyword>
<dbReference type="InterPro" id="IPR038665">
    <property type="entry name" value="Voltage-dep_anion_channel_sf"/>
</dbReference>
<keyword evidence="4 5" id="KW-0472">Membrane</keyword>
<dbReference type="EMBL" id="ADMD01000001">
    <property type="protein sequence ID" value="EJZ84691.1"/>
    <property type="molecule type" value="Genomic_DNA"/>
</dbReference>
<feature type="transmembrane region" description="Helical" evidence="5">
    <location>
        <begin position="154"/>
        <end position="175"/>
    </location>
</feature>
<feature type="transmembrane region" description="Helical" evidence="5">
    <location>
        <begin position="89"/>
        <end position="112"/>
    </location>
</feature>